<evidence type="ECO:0000256" key="7">
    <source>
        <dbReference type="ARBA" id="ARBA00022725"/>
    </source>
</evidence>
<dbReference type="PROSITE" id="PS00237">
    <property type="entry name" value="G_PROTEIN_RECEP_F1_1"/>
    <property type="match status" value="1"/>
</dbReference>
<keyword evidence="8 14" id="KW-1133">Transmembrane helix</keyword>
<keyword evidence="7 14" id="KW-0552">Olfaction</keyword>
<evidence type="ECO:0000256" key="3">
    <source>
        <dbReference type="ARBA" id="ARBA00004651"/>
    </source>
</evidence>
<keyword evidence="12 13" id="KW-0807">Transducer</keyword>
<name>A0A8D0SEX0_PIG</name>
<dbReference type="InterPro" id="IPR000276">
    <property type="entry name" value="GPCR_Rhodpsn"/>
</dbReference>
<evidence type="ECO:0000256" key="10">
    <source>
        <dbReference type="ARBA" id="ARBA00023136"/>
    </source>
</evidence>
<keyword evidence="6 13" id="KW-0812">Transmembrane</keyword>
<feature type="transmembrane region" description="Helical" evidence="14">
    <location>
        <begin position="238"/>
        <end position="258"/>
    </location>
</feature>
<dbReference type="SUPFAM" id="SSF81321">
    <property type="entry name" value="Family A G protein-coupled receptor-like"/>
    <property type="match status" value="1"/>
</dbReference>
<keyword evidence="5 14" id="KW-0716">Sensory transduction</keyword>
<feature type="transmembrane region" description="Helical" evidence="14">
    <location>
        <begin position="303"/>
        <end position="322"/>
    </location>
</feature>
<dbReference type="PANTHER" id="PTHR26452">
    <property type="entry name" value="OLFACTORY RECEPTOR"/>
    <property type="match status" value="1"/>
</dbReference>
<comment type="subcellular location">
    <subcellularLocation>
        <location evidence="3 14">Cell membrane</location>
        <topology evidence="3 14">Multi-pass membrane protein</topology>
    </subcellularLocation>
</comment>
<comment type="similarity">
    <text evidence="13">Belongs to the G-protein coupled receptor 1 family.</text>
</comment>
<feature type="domain" description="G-protein coupled receptors family 1 profile" evidence="15">
    <location>
        <begin position="39"/>
        <end position="288"/>
    </location>
</feature>
<dbReference type="InterPro" id="IPR017452">
    <property type="entry name" value="GPCR_Rhodpsn_7TM"/>
</dbReference>
<evidence type="ECO:0000313" key="17">
    <source>
        <dbReference type="Proteomes" id="UP000694727"/>
    </source>
</evidence>
<organism evidence="16 17">
    <name type="scientific">Sus scrofa</name>
    <name type="common">Pig</name>
    <dbReference type="NCBI Taxonomy" id="9823"/>
    <lineage>
        <taxon>Eukaryota</taxon>
        <taxon>Metazoa</taxon>
        <taxon>Chordata</taxon>
        <taxon>Craniata</taxon>
        <taxon>Vertebrata</taxon>
        <taxon>Euteleostomi</taxon>
        <taxon>Mammalia</taxon>
        <taxon>Eutheria</taxon>
        <taxon>Laurasiatheria</taxon>
        <taxon>Artiodactyla</taxon>
        <taxon>Suina</taxon>
        <taxon>Suidae</taxon>
        <taxon>Sus</taxon>
    </lineage>
</organism>
<evidence type="ECO:0000256" key="4">
    <source>
        <dbReference type="ARBA" id="ARBA00022475"/>
    </source>
</evidence>
<keyword evidence="11 13" id="KW-0675">Receptor</keyword>
<dbReference type="PRINTS" id="PR00245">
    <property type="entry name" value="OLFACTORYR"/>
</dbReference>
<evidence type="ECO:0000256" key="13">
    <source>
        <dbReference type="RuleBase" id="RU000688"/>
    </source>
</evidence>
<gene>
    <name evidence="16" type="primary">LOC100513523</name>
</gene>
<dbReference type="Ensembl" id="ENSSSCT00025064733.1">
    <property type="protein sequence ID" value="ENSSSCP00025027569.1"/>
    <property type="gene ID" value="ENSSSCG00025047542.1"/>
</dbReference>
<dbReference type="PROSITE" id="PS50262">
    <property type="entry name" value="G_PROTEIN_RECEP_F1_2"/>
    <property type="match status" value="1"/>
</dbReference>
<keyword evidence="10 14" id="KW-0472">Membrane</keyword>
<feature type="transmembrane region" description="Helical" evidence="14">
    <location>
        <begin position="202"/>
        <end position="226"/>
    </location>
</feature>
<dbReference type="CDD" id="cd15227">
    <property type="entry name" value="7tmA_OR14-like"/>
    <property type="match status" value="1"/>
</dbReference>
<evidence type="ECO:0000259" key="15">
    <source>
        <dbReference type="PROSITE" id="PS50262"/>
    </source>
</evidence>
<dbReference type="GO" id="GO:0004984">
    <property type="term" value="F:olfactory receptor activity"/>
    <property type="evidence" value="ECO:0007669"/>
    <property type="project" value="InterPro"/>
</dbReference>
<feature type="transmembrane region" description="Helical" evidence="14">
    <location>
        <begin position="270"/>
        <end position="291"/>
    </location>
</feature>
<evidence type="ECO:0000256" key="8">
    <source>
        <dbReference type="ARBA" id="ARBA00022989"/>
    </source>
</evidence>
<evidence type="ECO:0000256" key="11">
    <source>
        <dbReference type="ARBA" id="ARBA00023170"/>
    </source>
</evidence>
<feature type="transmembrane region" description="Helical" evidence="14">
    <location>
        <begin position="137"/>
        <end position="157"/>
    </location>
</feature>
<dbReference type="PRINTS" id="PR00237">
    <property type="entry name" value="GPCRRHODOPSN"/>
</dbReference>
<evidence type="ECO:0000313" key="16">
    <source>
        <dbReference type="Ensembl" id="ENSSSCP00025027569.1"/>
    </source>
</evidence>
<dbReference type="Gene3D" id="1.20.1070.10">
    <property type="entry name" value="Rhodopsin 7-helix transmembrane proteins"/>
    <property type="match status" value="1"/>
</dbReference>
<evidence type="ECO:0000256" key="1">
    <source>
        <dbReference type="ARBA" id="ARBA00002936"/>
    </source>
</evidence>
<keyword evidence="9 13" id="KW-0297">G-protein coupled receptor</keyword>
<evidence type="ECO:0000256" key="5">
    <source>
        <dbReference type="ARBA" id="ARBA00022606"/>
    </source>
</evidence>
<keyword evidence="4 14" id="KW-1003">Cell membrane</keyword>
<feature type="transmembrane region" description="Helical" evidence="14">
    <location>
        <begin position="89"/>
        <end position="116"/>
    </location>
</feature>
<dbReference type="GO" id="GO:0005886">
    <property type="term" value="C:plasma membrane"/>
    <property type="evidence" value="ECO:0007669"/>
    <property type="project" value="UniProtKB-SubCell"/>
</dbReference>
<dbReference type="InterPro" id="IPR000725">
    <property type="entry name" value="Olfact_rcpt"/>
</dbReference>
<dbReference type="FunFam" id="1.20.1070.10:FF:000037">
    <property type="entry name" value="Olfactory receptor"/>
    <property type="match status" value="1"/>
</dbReference>
<evidence type="ECO:0000256" key="9">
    <source>
        <dbReference type="ARBA" id="ARBA00023040"/>
    </source>
</evidence>
<comment type="function">
    <text evidence="2">Putative odorant or sperm cell receptor.</text>
</comment>
<evidence type="ECO:0000256" key="2">
    <source>
        <dbReference type="ARBA" id="ARBA00003929"/>
    </source>
</evidence>
<dbReference type="InterPro" id="IPR050516">
    <property type="entry name" value="Olfactory_GPCR"/>
</dbReference>
<evidence type="ECO:0000256" key="14">
    <source>
        <dbReference type="RuleBase" id="RU363047"/>
    </source>
</evidence>
<evidence type="ECO:0000256" key="12">
    <source>
        <dbReference type="ARBA" id="ARBA00023224"/>
    </source>
</evidence>
<sequence length="326" mass="36622">MDNYTVVMEFFLMEFSDTRELRVLHGFLFMLIYLATLIGNFLIIVLVTLDQCLHTPMYFFLKNLSFFDFCLISTIVPKSILNSFSNKSTISFLGCVLQVLLVIHFAGSEVFILTAMSYDRYVAICHPLHYDIIMNKAVCVQMAAVSWFFGGFFGGLYSGGTFSLSFCGSKSVPQFFCDVPSLLKISCSKDHLTINISVTIGIFYGFFCLLAIAFSYVCIFSAVLSIPSVQGRSKAFSTCLPHLIVVATFLLTGAIAYLKPVPESPSLLDLLLSVLYSVLPPTLNPIIYSLRNKEIKWTFHCRCVAYHVSLLFSFCALSWTYLCDIF</sequence>
<dbReference type="AlphaFoldDB" id="A0A8D0SEX0"/>
<protein>
    <recommendedName>
        <fullName evidence="14">Olfactory receptor</fullName>
    </recommendedName>
</protein>
<dbReference type="GO" id="GO:0004930">
    <property type="term" value="F:G protein-coupled receptor activity"/>
    <property type="evidence" value="ECO:0007669"/>
    <property type="project" value="UniProtKB-KW"/>
</dbReference>
<proteinExistence type="inferred from homology"/>
<reference evidence="16" key="1">
    <citation type="submission" date="2025-08" db="UniProtKB">
        <authorList>
            <consortium name="Ensembl"/>
        </authorList>
    </citation>
    <scope>IDENTIFICATION</scope>
</reference>
<dbReference type="Pfam" id="PF13853">
    <property type="entry name" value="7tm_4"/>
    <property type="match status" value="1"/>
</dbReference>
<evidence type="ECO:0000256" key="6">
    <source>
        <dbReference type="ARBA" id="ARBA00022692"/>
    </source>
</evidence>
<accession>A0A8D0SEX0</accession>
<comment type="function">
    <text evidence="1">Odorant receptor.</text>
</comment>
<dbReference type="Proteomes" id="UP000694727">
    <property type="component" value="Unplaced"/>
</dbReference>
<feature type="transmembrane region" description="Helical" evidence="14">
    <location>
        <begin position="23"/>
        <end position="47"/>
    </location>
</feature>